<dbReference type="SUPFAM" id="SSF55874">
    <property type="entry name" value="ATPase domain of HSP90 chaperone/DNA topoisomerase II/histidine kinase"/>
    <property type="match status" value="1"/>
</dbReference>
<dbReference type="SMART" id="SM00387">
    <property type="entry name" value="HATPase_c"/>
    <property type="match status" value="1"/>
</dbReference>
<dbReference type="PROSITE" id="PS50110">
    <property type="entry name" value="RESPONSE_REGULATORY"/>
    <property type="match status" value="1"/>
</dbReference>
<dbReference type="Pfam" id="PF02518">
    <property type="entry name" value="HATPase_c"/>
    <property type="match status" value="1"/>
</dbReference>
<dbReference type="Proteomes" id="UP000183994">
    <property type="component" value="Unassembled WGS sequence"/>
</dbReference>
<evidence type="ECO:0000259" key="10">
    <source>
        <dbReference type="PROSITE" id="PS50112"/>
    </source>
</evidence>
<dbReference type="InterPro" id="IPR013655">
    <property type="entry name" value="PAS_fold_3"/>
</dbReference>
<evidence type="ECO:0000256" key="4">
    <source>
        <dbReference type="ARBA" id="ARBA00022679"/>
    </source>
</evidence>
<feature type="domain" description="PAC" evidence="11">
    <location>
        <begin position="990"/>
        <end position="1042"/>
    </location>
</feature>
<dbReference type="SMART" id="SM00062">
    <property type="entry name" value="PBPb"/>
    <property type="match status" value="2"/>
</dbReference>
<dbReference type="InterPro" id="IPR003661">
    <property type="entry name" value="HisK_dim/P_dom"/>
</dbReference>
<feature type="domain" description="PAC" evidence="11">
    <location>
        <begin position="741"/>
        <end position="793"/>
    </location>
</feature>
<dbReference type="Gene3D" id="3.30.565.10">
    <property type="entry name" value="Histidine kinase-like ATPase, C-terminal domain"/>
    <property type="match status" value="1"/>
</dbReference>
<evidence type="ECO:0000256" key="6">
    <source>
        <dbReference type="PROSITE-ProRule" id="PRU00169"/>
    </source>
</evidence>
<name>A0A1M7B203_9BACT</name>
<keyword evidence="7" id="KW-0732">Signal</keyword>
<dbReference type="Gene3D" id="3.40.50.2300">
    <property type="match status" value="1"/>
</dbReference>
<evidence type="ECO:0000313" key="12">
    <source>
        <dbReference type="EMBL" id="SHL49013.1"/>
    </source>
</evidence>
<dbReference type="SMART" id="SM00065">
    <property type="entry name" value="GAF"/>
    <property type="match status" value="1"/>
</dbReference>
<feature type="domain" description="Response regulatory" evidence="9">
    <location>
        <begin position="1609"/>
        <end position="1725"/>
    </location>
</feature>
<dbReference type="InterPro" id="IPR004358">
    <property type="entry name" value="Sig_transdc_His_kin-like_C"/>
</dbReference>
<dbReference type="SUPFAM" id="SSF52172">
    <property type="entry name" value="CheY-like"/>
    <property type="match status" value="1"/>
</dbReference>
<evidence type="ECO:0000256" key="3">
    <source>
        <dbReference type="ARBA" id="ARBA00022553"/>
    </source>
</evidence>
<dbReference type="Gene3D" id="3.40.190.10">
    <property type="entry name" value="Periplasmic binding protein-like II"/>
    <property type="match status" value="4"/>
</dbReference>
<dbReference type="Pfam" id="PF00497">
    <property type="entry name" value="SBP_bac_3"/>
    <property type="match status" value="2"/>
</dbReference>
<feature type="signal peptide" evidence="7">
    <location>
        <begin position="1"/>
        <end position="34"/>
    </location>
</feature>
<dbReference type="SUPFAM" id="SSF53850">
    <property type="entry name" value="Periplasmic binding protein-like II"/>
    <property type="match status" value="2"/>
</dbReference>
<dbReference type="Pfam" id="PF13426">
    <property type="entry name" value="PAS_9"/>
    <property type="match status" value="1"/>
</dbReference>
<dbReference type="SMART" id="SM00086">
    <property type="entry name" value="PAC"/>
    <property type="match status" value="4"/>
</dbReference>
<dbReference type="PROSITE" id="PS50112">
    <property type="entry name" value="PAS"/>
    <property type="match status" value="4"/>
</dbReference>
<dbReference type="InterPro" id="IPR000700">
    <property type="entry name" value="PAS-assoc_C"/>
</dbReference>
<feature type="domain" description="Histidine kinase" evidence="8">
    <location>
        <begin position="1365"/>
        <end position="1588"/>
    </location>
</feature>
<keyword evidence="4" id="KW-0808">Transferase</keyword>
<evidence type="ECO:0000313" key="13">
    <source>
        <dbReference type="Proteomes" id="UP000183994"/>
    </source>
</evidence>
<dbReference type="Pfam" id="PF08448">
    <property type="entry name" value="PAS_4"/>
    <property type="match status" value="2"/>
</dbReference>
<dbReference type="SUPFAM" id="SSF47384">
    <property type="entry name" value="Homodimeric domain of signal transducing histidine kinase"/>
    <property type="match status" value="1"/>
</dbReference>
<dbReference type="Pfam" id="PF08447">
    <property type="entry name" value="PAS_3"/>
    <property type="match status" value="2"/>
</dbReference>
<dbReference type="PRINTS" id="PR00344">
    <property type="entry name" value="BCTRLSENSOR"/>
</dbReference>
<sequence>MFMTPPKTSQANCCQLVLWAILCLSVFFPATAFAGNTDVEHGASIQSGCEVDYPPFSFVDSEGRPSGFSVELLRAALKSMGQDVTFRTGPWAEVRGWLEDGEVDALPLVGRTPEREPLFDFTFPYMSLHGAIVVRNGTKGIWEIEDLRGKAVAVMKGDNAEEFLRREDRGMEIHTTATFEEALRELSQGRYDAVVIQRLVALRIIQKSGLTNLHVVENPVKGFRQDFCFAVTEGDRETLALLNEGLAIVMADGTYRHLHAKWFASLELPTNRRIVVGGDHNFPPFEYLDEHGRQTGFNVDLTRAIAREMGLDIEIRLGPWAKIREDLARGEIDVIQGMFYSPERDLTFDFTSPHTVNQYVSVVRRGQDTPPGSLEELQGLRIAVQTGDIMHDHVLENDVQAEITALDAQEDALREVAEGRQDCALVSRLTALYWIKKYGWENLVLAKKPILTNEYCIAVPQDRKALLAQFGEGLKLLEETGEYRKIYQKWMGVYGPPLQSLRSMLKHMAYVAIPLLILLLGIFLWSRTLKRQVAKQTKDLREGTDKFRFVFESANVGKSLTRPDGEIRVNKAFADFLGYSREELAGKTWQEITPPEDIEQSQNMISPLLNGRQDSTRFHKRYIHKNGSFVWADVSVMMRRDENGKPMYFVTTVVDIDEQKKAQKALRESEEFQRAMIACSPVALYSIDMDGRVTSWNSSAERVFGWRADEILGEPLPIVPEESGDEFDGFRRQVMEDGGFVGKELIRQRKGGSRFPVSLSVAPIYDDSGETVGIMGAAQDISDRKAAEDALRESEARYSRTLDNMLEGCQIIGFDWKYLYVNDAAGRHGKKTREELLDRTMMEVYDVTKNRELFHVLQNCMETRTPQRMENEFFYPDGSSGYFELSIEPVPEGVFILSIDITKRRRAKAALEESEKKYRLLAENTLDVIWTMNLDLEFTYINPSIQQMTGHTVDEWVGSRLQDHCDEENFGIMAEVVAEEMAKGPHGSGVIFEADMLKKNGDPIPVEIHGKVIFDEHGEPMGLQGTTRDVSERKQSARRIRHLNQVLLAIRDINQLIVREKERDALIRKGSRLLVAHRGYPSALIVLVDPDEKPVFWAMAGSAEDSEELARIFQQGGLPACCKMAKSEKEVLVVSDQKTICGACPIFEECRESQSLCLPLIHDEQLFGYVAVAAEKGLTVDEDELSLFREMAEDFAYALSVMKTEEERQRRVEELRESEARFRMFADLAPVGIVISDDQENTLYVSPKFTQMFGYTKEDMPSVREWWELAYPAESLRNRVREEWAEAVERARKTRSDIKPMEYPVTCKDGSVRIIEFRMKSTGNMNVVVFTDNTEKREAEGEHEKILAQLSQAQKMESVGRLAGGVAHDYNNMLSVILGYGEMAMEKVPHGDPLENDLEEIVNAGKRSMEITRQLLAFARKQTVSPKVVSLNETVENMLKMLRNLIGEDIDLAWMPGEEMWPIRIDPSQVDQILANLCINARDAIAGVGKITIETENVVFDEEFCLVNPGFVPGEYVMLAVSDDGSGMDPETMDNVFEPFFTTKELGKGTGLGLSTVYGVVKQNEGFIKVYSEREKGSTFKIYLPRHRAKEEKKPVAAPAISAKRGHETILLVEDEHSILKMAATMLKNLGYQVLAASTPGEAINLAREHAGEIHLVMTDVVMPEMNGRDLAKNLMSLYPDMKRLFMSGYTANVIAHHGVLDEGVHFIQKPFSMKTLGEKVREALDEP</sequence>
<evidence type="ECO:0000256" key="5">
    <source>
        <dbReference type="ARBA" id="ARBA00022777"/>
    </source>
</evidence>
<dbReference type="GO" id="GO:0000155">
    <property type="term" value="F:phosphorelay sensor kinase activity"/>
    <property type="evidence" value="ECO:0007669"/>
    <property type="project" value="InterPro"/>
</dbReference>
<dbReference type="InterPro" id="IPR013656">
    <property type="entry name" value="PAS_4"/>
</dbReference>
<dbReference type="PROSITE" id="PS50113">
    <property type="entry name" value="PAC"/>
    <property type="match status" value="3"/>
</dbReference>
<keyword evidence="3 6" id="KW-0597">Phosphoprotein</keyword>
<reference evidence="13" key="1">
    <citation type="submission" date="2016-11" db="EMBL/GenBank/DDBJ databases">
        <authorList>
            <person name="Varghese N."/>
            <person name="Submissions S."/>
        </authorList>
    </citation>
    <scope>NUCLEOTIDE SEQUENCE [LARGE SCALE GENOMIC DNA]</scope>
    <source>
        <strain evidence="13">DSM 16219</strain>
    </source>
</reference>
<dbReference type="EC" id="2.7.13.3" evidence="2"/>
<dbReference type="InterPro" id="IPR003018">
    <property type="entry name" value="GAF"/>
</dbReference>
<keyword evidence="13" id="KW-1185">Reference proteome</keyword>
<dbReference type="InterPro" id="IPR036890">
    <property type="entry name" value="HATPase_C_sf"/>
</dbReference>
<dbReference type="Gene3D" id="3.30.450.40">
    <property type="match status" value="1"/>
</dbReference>
<evidence type="ECO:0000256" key="1">
    <source>
        <dbReference type="ARBA" id="ARBA00000085"/>
    </source>
</evidence>
<dbReference type="InterPro" id="IPR011006">
    <property type="entry name" value="CheY-like_superfamily"/>
</dbReference>
<dbReference type="InterPro" id="IPR003594">
    <property type="entry name" value="HATPase_dom"/>
</dbReference>
<feature type="domain" description="PAS" evidence="10">
    <location>
        <begin position="1218"/>
        <end position="1260"/>
    </location>
</feature>
<dbReference type="InterPro" id="IPR001789">
    <property type="entry name" value="Sig_transdc_resp-reg_receiver"/>
</dbReference>
<dbReference type="SUPFAM" id="SSF55785">
    <property type="entry name" value="PYP-like sensor domain (PAS domain)"/>
    <property type="match status" value="5"/>
</dbReference>
<dbReference type="InterPro" id="IPR035965">
    <property type="entry name" value="PAS-like_dom_sf"/>
</dbReference>
<protein>
    <recommendedName>
        <fullName evidence="2">histidine kinase</fullName>
        <ecNumber evidence="2">2.7.13.3</ecNumber>
    </recommendedName>
</protein>
<dbReference type="CDD" id="cd00082">
    <property type="entry name" value="HisKA"/>
    <property type="match status" value="1"/>
</dbReference>
<evidence type="ECO:0000256" key="2">
    <source>
        <dbReference type="ARBA" id="ARBA00012438"/>
    </source>
</evidence>
<dbReference type="InterPro" id="IPR001638">
    <property type="entry name" value="Solute-binding_3/MltF_N"/>
</dbReference>
<dbReference type="SMART" id="SM00091">
    <property type="entry name" value="PAS"/>
    <property type="match status" value="5"/>
</dbReference>
<evidence type="ECO:0000259" key="9">
    <source>
        <dbReference type="PROSITE" id="PS50110"/>
    </source>
</evidence>
<dbReference type="CDD" id="cd13704">
    <property type="entry name" value="PBP2_HisK"/>
    <property type="match status" value="2"/>
</dbReference>
<dbReference type="SMART" id="SM00448">
    <property type="entry name" value="REC"/>
    <property type="match status" value="1"/>
</dbReference>
<dbReference type="InterPro" id="IPR052162">
    <property type="entry name" value="Sensor_kinase/Photoreceptor"/>
</dbReference>
<evidence type="ECO:0000259" key="11">
    <source>
        <dbReference type="PROSITE" id="PS50113"/>
    </source>
</evidence>
<comment type="catalytic activity">
    <reaction evidence="1">
        <text>ATP + protein L-histidine = ADP + protein N-phospho-L-histidine.</text>
        <dbReference type="EC" id="2.7.13.3"/>
    </reaction>
</comment>
<feature type="domain" description="PAS" evidence="10">
    <location>
        <begin position="669"/>
        <end position="738"/>
    </location>
</feature>
<dbReference type="Pfam" id="PF00072">
    <property type="entry name" value="Response_reg"/>
    <property type="match status" value="1"/>
</dbReference>
<dbReference type="InterPro" id="IPR000014">
    <property type="entry name" value="PAS"/>
</dbReference>
<dbReference type="InterPro" id="IPR029016">
    <property type="entry name" value="GAF-like_dom_sf"/>
</dbReference>
<proteinExistence type="predicted"/>
<dbReference type="CDD" id="cd00130">
    <property type="entry name" value="PAS"/>
    <property type="match status" value="5"/>
</dbReference>
<dbReference type="InterPro" id="IPR005467">
    <property type="entry name" value="His_kinase_dom"/>
</dbReference>
<evidence type="ECO:0000259" key="8">
    <source>
        <dbReference type="PROSITE" id="PS50109"/>
    </source>
</evidence>
<feature type="modified residue" description="4-aspartylphosphate" evidence="6">
    <location>
        <position position="1660"/>
    </location>
</feature>
<dbReference type="Gene3D" id="1.10.287.130">
    <property type="match status" value="1"/>
</dbReference>
<accession>A0A1M7B203</accession>
<dbReference type="Pfam" id="PF13185">
    <property type="entry name" value="GAF_2"/>
    <property type="match status" value="1"/>
</dbReference>
<dbReference type="STRING" id="1121393.SAMN02745216_05262"/>
<evidence type="ECO:0000256" key="7">
    <source>
        <dbReference type="SAM" id="SignalP"/>
    </source>
</evidence>
<dbReference type="PANTHER" id="PTHR43304">
    <property type="entry name" value="PHYTOCHROME-LIKE PROTEIN CPH1"/>
    <property type="match status" value="1"/>
</dbReference>
<dbReference type="SUPFAM" id="SSF55781">
    <property type="entry name" value="GAF domain-like"/>
    <property type="match status" value="1"/>
</dbReference>
<dbReference type="NCBIfam" id="TIGR00229">
    <property type="entry name" value="sensory_box"/>
    <property type="match status" value="5"/>
</dbReference>
<dbReference type="InterPro" id="IPR001610">
    <property type="entry name" value="PAC"/>
</dbReference>
<keyword evidence="5" id="KW-0418">Kinase</keyword>
<dbReference type="InterPro" id="IPR036097">
    <property type="entry name" value="HisK_dim/P_sf"/>
</dbReference>
<feature type="domain" description="PAC" evidence="11">
    <location>
        <begin position="616"/>
        <end position="668"/>
    </location>
</feature>
<organism evidence="12 13">
    <name type="scientific">Desulfatibacillum alkenivorans DSM 16219</name>
    <dbReference type="NCBI Taxonomy" id="1121393"/>
    <lineage>
        <taxon>Bacteria</taxon>
        <taxon>Pseudomonadati</taxon>
        <taxon>Thermodesulfobacteriota</taxon>
        <taxon>Desulfobacteria</taxon>
        <taxon>Desulfobacterales</taxon>
        <taxon>Desulfatibacillaceae</taxon>
        <taxon>Desulfatibacillum</taxon>
    </lineage>
</organism>
<dbReference type="Gene3D" id="3.30.450.20">
    <property type="entry name" value="PAS domain"/>
    <property type="match status" value="5"/>
</dbReference>
<dbReference type="SMART" id="SM00388">
    <property type="entry name" value="HisKA"/>
    <property type="match status" value="1"/>
</dbReference>
<feature type="chain" id="PRO_5012861840" description="histidine kinase" evidence="7">
    <location>
        <begin position="35"/>
        <end position="1728"/>
    </location>
</feature>
<gene>
    <name evidence="12" type="ORF">SAMN02745216_05262</name>
</gene>
<feature type="domain" description="PAS" evidence="10">
    <location>
        <begin position="569"/>
        <end position="612"/>
    </location>
</feature>
<dbReference type="PROSITE" id="PS50109">
    <property type="entry name" value="HIS_KIN"/>
    <property type="match status" value="1"/>
</dbReference>
<dbReference type="PANTHER" id="PTHR43304:SF1">
    <property type="entry name" value="PAC DOMAIN-CONTAINING PROTEIN"/>
    <property type="match status" value="1"/>
</dbReference>
<dbReference type="EMBL" id="FQZU01000078">
    <property type="protein sequence ID" value="SHL49013.1"/>
    <property type="molecule type" value="Genomic_DNA"/>
</dbReference>
<feature type="domain" description="PAS" evidence="10">
    <location>
        <begin position="914"/>
        <end position="984"/>
    </location>
</feature>